<name>A0A915MPS1_MELJA</name>
<sequence length="501" mass="57841">MKVTQVRKPYPKIQHGGAKYIERERTKTHEMVDQQAKEMLDLWRQARYQQRDYDVDETTSSCSSTGVPSSYPTTPPPPMPPSCSKRHIYTDTSVFTQIDQLAVSVASQEMQTFTELVRSLTAGAQLYIVGLLNPMSLLRGIKYGTESYHVLFKRLCSYAGLHCDVIKGFSKSAGYQPGIPFPDNRFRNTWNAAFLDGSWRFVQCNWGARHLVNAKDLGVKNGDRRSIEDKNEIEGDANLRYEYDDHYFMTDPEEMIYEFFPDDAQWQLLPRPITLKQFEQLPFVRSLFFRFGLHFTDPRLQAILKADRSGAVGISLSMGPESTKNLIFHYYLRFFDGTENSETLQNGCSLKRYVMQSMNTKNDVVLFRIICEHLCHVMVPLPECASGEWGPYKATRLFGLIPITHEDPIINCGQYCDIRFRMLRPLNEFVANLHRNGVDSKRLQRCVQCSVYENEILISLEFPDEGQYGLELYTRDSNQKTLNGKQLFTHCCKYLINSRVQ</sequence>
<evidence type="ECO:0000313" key="4">
    <source>
        <dbReference type="WBParaSite" id="scaffold4454_cov228.g8161"/>
    </source>
</evidence>
<accession>A0A915MPS1</accession>
<evidence type="ECO:0000256" key="1">
    <source>
        <dbReference type="SAM" id="MobiDB-lite"/>
    </source>
</evidence>
<feature type="region of interest" description="Disordered" evidence="1">
    <location>
        <begin position="54"/>
        <end position="80"/>
    </location>
</feature>
<dbReference type="PANTHER" id="PTHR47020:SF1">
    <property type="entry name" value="HILLARIN"/>
    <property type="match status" value="1"/>
</dbReference>
<dbReference type="InterPro" id="IPR002931">
    <property type="entry name" value="Transglutaminase-like"/>
</dbReference>
<proteinExistence type="predicted"/>
<dbReference type="Proteomes" id="UP000887561">
    <property type="component" value="Unplaced"/>
</dbReference>
<dbReference type="SMART" id="SM00460">
    <property type="entry name" value="TGc"/>
    <property type="match status" value="1"/>
</dbReference>
<evidence type="ECO:0000259" key="2">
    <source>
        <dbReference type="SMART" id="SM00460"/>
    </source>
</evidence>
<dbReference type="WBParaSite" id="scaffold4454_cov228.g8161">
    <property type="protein sequence ID" value="scaffold4454_cov228.g8161"/>
    <property type="gene ID" value="scaffold4454_cov228.g8161"/>
</dbReference>
<dbReference type="InterPro" id="IPR056564">
    <property type="entry name" value="Ig-like_KY"/>
</dbReference>
<dbReference type="Pfam" id="PF23265">
    <property type="entry name" value="Ig-like_KY"/>
    <property type="match status" value="2"/>
</dbReference>
<feature type="domain" description="Transglutaminase-like" evidence="2">
    <location>
        <begin position="138"/>
        <end position="206"/>
    </location>
</feature>
<evidence type="ECO:0000313" key="3">
    <source>
        <dbReference type="Proteomes" id="UP000887561"/>
    </source>
</evidence>
<feature type="compositionally biased region" description="Low complexity" evidence="1">
    <location>
        <begin position="58"/>
        <end position="72"/>
    </location>
</feature>
<dbReference type="AlphaFoldDB" id="A0A915MPS1"/>
<dbReference type="PANTHER" id="PTHR47020">
    <property type="entry name" value="HILLARIN"/>
    <property type="match status" value="1"/>
</dbReference>
<keyword evidence="3" id="KW-1185">Reference proteome</keyword>
<organism evidence="3 4">
    <name type="scientific">Meloidogyne javanica</name>
    <name type="common">Root-knot nematode worm</name>
    <dbReference type="NCBI Taxonomy" id="6303"/>
    <lineage>
        <taxon>Eukaryota</taxon>
        <taxon>Metazoa</taxon>
        <taxon>Ecdysozoa</taxon>
        <taxon>Nematoda</taxon>
        <taxon>Chromadorea</taxon>
        <taxon>Rhabditida</taxon>
        <taxon>Tylenchina</taxon>
        <taxon>Tylenchomorpha</taxon>
        <taxon>Tylenchoidea</taxon>
        <taxon>Meloidogynidae</taxon>
        <taxon>Meloidogyninae</taxon>
        <taxon>Meloidogyne</taxon>
        <taxon>Meloidogyne incognita group</taxon>
    </lineage>
</organism>
<reference evidence="4" key="1">
    <citation type="submission" date="2022-11" db="UniProtKB">
        <authorList>
            <consortium name="WormBaseParasite"/>
        </authorList>
    </citation>
    <scope>IDENTIFICATION</scope>
</reference>
<dbReference type="InterPro" id="IPR053041">
    <property type="entry name" value="Transglut-like_Superfamily_Mod"/>
</dbReference>
<protein>
    <submittedName>
        <fullName evidence="4">Transglutaminase-like domain-containing protein</fullName>
    </submittedName>
</protein>